<evidence type="ECO:0000313" key="5">
    <source>
        <dbReference type="EMBL" id="CAB4218753.1"/>
    </source>
</evidence>
<dbReference type="EMBL" id="LR797473">
    <property type="protein sequence ID" value="CAB4218753.1"/>
    <property type="molecule type" value="Genomic_DNA"/>
</dbReference>
<proteinExistence type="predicted"/>
<evidence type="ECO:0000313" key="4">
    <source>
        <dbReference type="EMBL" id="CAB4213387.1"/>
    </source>
</evidence>
<evidence type="ECO:0000313" key="6">
    <source>
        <dbReference type="EMBL" id="CAB5228326.1"/>
    </source>
</evidence>
<organism evidence="6">
    <name type="scientific">uncultured Caudovirales phage</name>
    <dbReference type="NCBI Taxonomy" id="2100421"/>
    <lineage>
        <taxon>Viruses</taxon>
        <taxon>Duplodnaviria</taxon>
        <taxon>Heunggongvirae</taxon>
        <taxon>Uroviricota</taxon>
        <taxon>Caudoviricetes</taxon>
        <taxon>Peduoviridae</taxon>
        <taxon>Maltschvirus</taxon>
        <taxon>Maltschvirus maltsch</taxon>
    </lineage>
</organism>
<sequence>MREHYRLRGITAMQVIEEYGFGFVLGNVVKYILRHEHKHDKQDLIKAVWYLAYHITSDLSVADKMADELTQNVGEAHERLV</sequence>
<name>A0A6J7XK77_9CAUD</name>
<dbReference type="EMBL" id="LR796542">
    <property type="protein sequence ID" value="CAB4150467.1"/>
    <property type="molecule type" value="Genomic_DNA"/>
</dbReference>
<dbReference type="InterPro" id="IPR021739">
    <property type="entry name" value="SaV-like"/>
</dbReference>
<dbReference type="Pfam" id="PF11753">
    <property type="entry name" value="DUF3310"/>
    <property type="match status" value="1"/>
</dbReference>
<evidence type="ECO:0000313" key="3">
    <source>
        <dbReference type="EMBL" id="CAB4199847.1"/>
    </source>
</evidence>
<dbReference type="EMBL" id="LR797396">
    <property type="protein sequence ID" value="CAB4213387.1"/>
    <property type="molecule type" value="Genomic_DNA"/>
</dbReference>
<reference evidence="6" key="1">
    <citation type="submission" date="2020-05" db="EMBL/GenBank/DDBJ databases">
        <authorList>
            <person name="Chiriac C."/>
            <person name="Salcher M."/>
            <person name="Ghai R."/>
            <person name="Kavagutti S V."/>
        </authorList>
    </citation>
    <scope>NUCLEOTIDE SEQUENCE</scope>
</reference>
<dbReference type="EMBL" id="LR797031">
    <property type="protein sequence ID" value="CAB4182751.1"/>
    <property type="molecule type" value="Genomic_DNA"/>
</dbReference>
<dbReference type="EMBL" id="LR797290">
    <property type="protein sequence ID" value="CAB4199847.1"/>
    <property type="molecule type" value="Genomic_DNA"/>
</dbReference>
<protein>
    <submittedName>
        <fullName evidence="6">SaV-like</fullName>
    </submittedName>
</protein>
<accession>A0A6J7XK77</accession>
<dbReference type="EMBL" id="LR798387">
    <property type="protein sequence ID" value="CAB5228326.1"/>
    <property type="molecule type" value="Genomic_DNA"/>
</dbReference>
<evidence type="ECO:0000313" key="1">
    <source>
        <dbReference type="EMBL" id="CAB4150467.1"/>
    </source>
</evidence>
<gene>
    <name evidence="2" type="ORF">UFOVP1093_16</name>
    <name evidence="3" type="ORF">UFOVP1340_15</name>
    <name evidence="4" type="ORF">UFOVP1448_8</name>
    <name evidence="6" type="ORF">UFOVP1538_27</name>
    <name evidence="5" type="ORF">UFOVP1600_34</name>
    <name evidence="1" type="ORF">UFOVP569_35</name>
</gene>
<evidence type="ECO:0000313" key="2">
    <source>
        <dbReference type="EMBL" id="CAB4182751.1"/>
    </source>
</evidence>